<gene>
    <name evidence="1" type="ORF">M431DRAFT_420667</name>
</gene>
<keyword evidence="2" id="KW-1185">Reference proteome</keyword>
<name>A0A2T3ZRJ5_TRIHA</name>
<evidence type="ECO:0000313" key="2">
    <source>
        <dbReference type="Proteomes" id="UP000241690"/>
    </source>
</evidence>
<dbReference type="GeneID" id="36623581"/>
<sequence>MPCSMVCEERSCSSSSCQGHGTRHWSGKKPKWTRRVRRYPDSRPAIDQCDFGPLCPNYGQVKTQDEITRNCIRTTSSGLPSRYAARYKKEYQKTETRFRRPICLMKLGSDR</sequence>
<dbReference type="AlphaFoldDB" id="A0A2T3ZRJ5"/>
<dbReference type="RefSeq" id="XP_024767078.1">
    <property type="nucleotide sequence ID" value="XM_024915015.1"/>
</dbReference>
<reference evidence="1 2" key="1">
    <citation type="submission" date="2016-07" db="EMBL/GenBank/DDBJ databases">
        <title>Multiple horizontal gene transfer events from other fungi enriched the ability of initially mycotrophic Trichoderma (Ascomycota) to feed on dead plant biomass.</title>
        <authorList>
            <consortium name="DOE Joint Genome Institute"/>
            <person name="Aerts A."/>
            <person name="Atanasova L."/>
            <person name="Chenthamara K."/>
            <person name="Zhang J."/>
            <person name="Grujic M."/>
            <person name="Henrissat B."/>
            <person name="Kuo A."/>
            <person name="Salamov A."/>
            <person name="Lipzen A."/>
            <person name="Labutti K."/>
            <person name="Barry K."/>
            <person name="Miao Y."/>
            <person name="Rahimi M.J."/>
            <person name="Shen Q."/>
            <person name="Grigoriev I.V."/>
            <person name="Kubicek C.P."/>
            <person name="Druzhinina I.S."/>
        </authorList>
    </citation>
    <scope>NUCLEOTIDE SEQUENCE [LARGE SCALE GENOMIC DNA]</scope>
    <source>
        <strain evidence="1 2">CBS 226.95</strain>
    </source>
</reference>
<organism evidence="1 2">
    <name type="scientific">Trichoderma harzianum CBS 226.95</name>
    <dbReference type="NCBI Taxonomy" id="983964"/>
    <lineage>
        <taxon>Eukaryota</taxon>
        <taxon>Fungi</taxon>
        <taxon>Dikarya</taxon>
        <taxon>Ascomycota</taxon>
        <taxon>Pezizomycotina</taxon>
        <taxon>Sordariomycetes</taxon>
        <taxon>Hypocreomycetidae</taxon>
        <taxon>Hypocreales</taxon>
        <taxon>Hypocreaceae</taxon>
        <taxon>Trichoderma</taxon>
    </lineage>
</organism>
<accession>A0A2T3ZRJ5</accession>
<dbReference type="Proteomes" id="UP000241690">
    <property type="component" value="Unassembled WGS sequence"/>
</dbReference>
<dbReference type="EMBL" id="KZ679729">
    <property type="protein sequence ID" value="PTB47401.1"/>
    <property type="molecule type" value="Genomic_DNA"/>
</dbReference>
<proteinExistence type="predicted"/>
<protein>
    <submittedName>
        <fullName evidence="1">Uncharacterized protein</fullName>
    </submittedName>
</protein>
<evidence type="ECO:0000313" key="1">
    <source>
        <dbReference type="EMBL" id="PTB47401.1"/>
    </source>
</evidence>